<dbReference type="Gene3D" id="3.40.630.30">
    <property type="match status" value="1"/>
</dbReference>
<comment type="caution">
    <text evidence="2">The sequence shown here is derived from an EMBL/GenBank/DDBJ whole genome shotgun (WGS) entry which is preliminary data.</text>
</comment>
<dbReference type="Pfam" id="PF00583">
    <property type="entry name" value="Acetyltransf_1"/>
    <property type="match status" value="1"/>
</dbReference>
<proteinExistence type="predicted"/>
<protein>
    <submittedName>
        <fullName evidence="2">GNAT superfamily N-acetyltransferase</fullName>
    </submittedName>
</protein>
<dbReference type="InterPro" id="IPR016181">
    <property type="entry name" value="Acyl_CoA_acyltransferase"/>
</dbReference>
<evidence type="ECO:0000259" key="1">
    <source>
        <dbReference type="PROSITE" id="PS51186"/>
    </source>
</evidence>
<dbReference type="SUPFAM" id="SSF55729">
    <property type="entry name" value="Acyl-CoA N-acyltransferases (Nat)"/>
    <property type="match status" value="1"/>
</dbReference>
<dbReference type="CDD" id="cd04301">
    <property type="entry name" value="NAT_SF"/>
    <property type="match status" value="1"/>
</dbReference>
<keyword evidence="2" id="KW-0808">Transferase</keyword>
<dbReference type="PROSITE" id="PS51186">
    <property type="entry name" value="GNAT"/>
    <property type="match status" value="1"/>
</dbReference>
<evidence type="ECO:0000313" key="3">
    <source>
        <dbReference type="Proteomes" id="UP000570514"/>
    </source>
</evidence>
<dbReference type="EMBL" id="JAASRM010000001">
    <property type="protein sequence ID" value="NIK88610.1"/>
    <property type="molecule type" value="Genomic_DNA"/>
</dbReference>
<organism evidence="2 3">
    <name type="scientific">Rhizomicrobium palustre</name>
    <dbReference type="NCBI Taxonomy" id="189966"/>
    <lineage>
        <taxon>Bacteria</taxon>
        <taxon>Pseudomonadati</taxon>
        <taxon>Pseudomonadota</taxon>
        <taxon>Alphaproteobacteria</taxon>
        <taxon>Micropepsales</taxon>
        <taxon>Micropepsaceae</taxon>
        <taxon>Rhizomicrobium</taxon>
    </lineage>
</organism>
<dbReference type="Proteomes" id="UP000570514">
    <property type="component" value="Unassembled WGS sequence"/>
</dbReference>
<feature type="domain" description="N-acetyltransferase" evidence="1">
    <location>
        <begin position="2"/>
        <end position="169"/>
    </location>
</feature>
<reference evidence="2 3" key="1">
    <citation type="submission" date="2020-03" db="EMBL/GenBank/DDBJ databases">
        <title>Genomic Encyclopedia of Type Strains, Phase IV (KMG-IV): sequencing the most valuable type-strain genomes for metagenomic binning, comparative biology and taxonomic classification.</title>
        <authorList>
            <person name="Goeker M."/>
        </authorList>
    </citation>
    <scope>NUCLEOTIDE SEQUENCE [LARGE SCALE GENOMIC DNA]</scope>
    <source>
        <strain evidence="2 3">DSM 19867</strain>
    </source>
</reference>
<gene>
    <name evidence="2" type="ORF">FHS83_001928</name>
</gene>
<dbReference type="GO" id="GO:0016747">
    <property type="term" value="F:acyltransferase activity, transferring groups other than amino-acyl groups"/>
    <property type="evidence" value="ECO:0007669"/>
    <property type="project" value="InterPro"/>
</dbReference>
<sequence>MCTIRKARLPEDKPVILDFIVALQRFESNLEPNHLIDHAMAEEYFAYLLESTERGAIFMADETAPDGSVKTIGWAVVHEQVSEAFIRADERCYAYLAELYISEEGRGSGSGQKLIRACENWAMENGYATMRIDLLTRNEGAFRAYQKAGYIPYCQEVKKRLLPMRDETDEELSMVPLKPVRAKRLPLSAA</sequence>
<dbReference type="InterPro" id="IPR000182">
    <property type="entry name" value="GNAT_dom"/>
</dbReference>
<dbReference type="InterPro" id="IPR050276">
    <property type="entry name" value="MshD_Acetyltransferase"/>
</dbReference>
<accession>A0A846N092</accession>
<evidence type="ECO:0000313" key="2">
    <source>
        <dbReference type="EMBL" id="NIK88610.1"/>
    </source>
</evidence>
<dbReference type="AlphaFoldDB" id="A0A846N092"/>
<name>A0A846N092_9PROT</name>
<keyword evidence="3" id="KW-1185">Reference proteome</keyword>
<dbReference type="PANTHER" id="PTHR43617">
    <property type="entry name" value="L-AMINO ACID N-ACETYLTRANSFERASE"/>
    <property type="match status" value="1"/>
</dbReference>
<dbReference type="RefSeq" id="WP_167082769.1">
    <property type="nucleotide sequence ID" value="NZ_BAAADC010000001.1"/>
</dbReference>